<evidence type="ECO:0000256" key="3">
    <source>
        <dbReference type="ARBA" id="ARBA00001522"/>
    </source>
</evidence>
<dbReference type="NCBIfam" id="NF004469">
    <property type="entry name" value="PRK05800.1"/>
    <property type="match status" value="1"/>
</dbReference>
<feature type="active site" description="GMP-histidine intermediate" evidence="15">
    <location>
        <position position="50"/>
    </location>
</feature>
<dbReference type="InterPro" id="IPR027417">
    <property type="entry name" value="P-loop_NTPase"/>
</dbReference>
<keyword evidence="12 14" id="KW-0067">ATP-binding</keyword>
<proteinExistence type="inferred from homology"/>
<keyword evidence="8 14" id="KW-0169">Cobalamin biosynthesis</keyword>
<dbReference type="PANTHER" id="PTHR34848">
    <property type="match status" value="1"/>
</dbReference>
<dbReference type="PIRSF" id="PIRSF006135">
    <property type="entry name" value="CobU"/>
    <property type="match status" value="1"/>
</dbReference>
<evidence type="ECO:0000256" key="5">
    <source>
        <dbReference type="ARBA" id="ARBA00004692"/>
    </source>
</evidence>
<comment type="catalytic activity">
    <reaction evidence="3">
        <text>adenosylcob(III)inamide + GTP = adenosylcob(III)inamide phosphate + GDP + H(+)</text>
        <dbReference type="Rhea" id="RHEA:15765"/>
        <dbReference type="ChEBI" id="CHEBI:2480"/>
        <dbReference type="ChEBI" id="CHEBI:15378"/>
        <dbReference type="ChEBI" id="CHEBI:37565"/>
        <dbReference type="ChEBI" id="CHEBI:58189"/>
        <dbReference type="ChEBI" id="CHEBI:58502"/>
        <dbReference type="EC" id="2.7.1.156"/>
    </reaction>
</comment>
<evidence type="ECO:0000256" key="11">
    <source>
        <dbReference type="ARBA" id="ARBA00022777"/>
    </source>
</evidence>
<keyword evidence="13 14" id="KW-0342">GTP-binding</keyword>
<comment type="function">
    <text evidence="4 14">Catalyzes ATP-dependent phosphorylation of adenosylcobinamide and addition of GMP to adenosylcobinamide phosphate.</text>
</comment>
<keyword evidence="9 14" id="KW-0808">Transferase</keyword>
<comment type="pathway">
    <text evidence="5 14">Cofactor biosynthesis; adenosylcobalamin biosynthesis; adenosylcobalamin from cob(II)yrinate a,c-diamide: step 6/7.</text>
</comment>
<evidence type="ECO:0000256" key="1">
    <source>
        <dbReference type="ARBA" id="ARBA00000312"/>
    </source>
</evidence>
<dbReference type="Pfam" id="PF02283">
    <property type="entry name" value="CobU"/>
    <property type="match status" value="1"/>
</dbReference>
<evidence type="ECO:0000256" key="15">
    <source>
        <dbReference type="PIRSR" id="PIRSR006135-1"/>
    </source>
</evidence>
<dbReference type="InterPro" id="IPR003203">
    <property type="entry name" value="CobU/CobP"/>
</dbReference>
<feature type="binding site" evidence="16">
    <location>
        <position position="84"/>
    </location>
    <ligand>
        <name>GTP</name>
        <dbReference type="ChEBI" id="CHEBI:37565"/>
    </ligand>
</feature>
<dbReference type="PANTHER" id="PTHR34848:SF1">
    <property type="entry name" value="BIFUNCTIONAL ADENOSYLCOBALAMIN BIOSYNTHESIS PROTEIN COBU"/>
    <property type="match status" value="1"/>
</dbReference>
<evidence type="ECO:0000256" key="7">
    <source>
        <dbReference type="ARBA" id="ARBA00007490"/>
    </source>
</evidence>
<evidence type="ECO:0000256" key="12">
    <source>
        <dbReference type="ARBA" id="ARBA00022840"/>
    </source>
</evidence>
<dbReference type="EMBL" id="QAAA01000018">
    <property type="protein sequence ID" value="PTN01041.1"/>
    <property type="molecule type" value="Genomic_DNA"/>
</dbReference>
<feature type="binding site" evidence="16">
    <location>
        <begin position="34"/>
        <end position="36"/>
    </location>
    <ligand>
        <name>GTP</name>
        <dbReference type="ChEBI" id="CHEBI:37565"/>
    </ligand>
</feature>
<dbReference type="GO" id="GO:0043752">
    <property type="term" value="F:adenosylcobinamide kinase activity"/>
    <property type="evidence" value="ECO:0007669"/>
    <property type="project" value="UniProtKB-EC"/>
</dbReference>
<evidence type="ECO:0000313" key="18">
    <source>
        <dbReference type="Proteomes" id="UP000243859"/>
    </source>
</evidence>
<name>A0A2T5BPQ6_9RHOB</name>
<dbReference type="GO" id="GO:0005524">
    <property type="term" value="F:ATP binding"/>
    <property type="evidence" value="ECO:0007669"/>
    <property type="project" value="UniProtKB-UniRule"/>
</dbReference>
<sequence>MAPIIFITGGARSGKSTRAEARIREFGGPRVYIATSRPEDDEMRARIAAHVAQRGPGWRTVEEPLDLPGALRDTDGDGGPCLVDCLTLWLSNLMWAKRDWAANVAALEVALEARQNPVVLVSNEVGMGIVPENALARAFRDAQGRLNQRIAACADEVELVVSGLPLRVK</sequence>
<evidence type="ECO:0000256" key="16">
    <source>
        <dbReference type="PIRSR" id="PIRSR006135-2"/>
    </source>
</evidence>
<evidence type="ECO:0000256" key="14">
    <source>
        <dbReference type="PIRNR" id="PIRNR006135"/>
    </source>
</evidence>
<evidence type="ECO:0000256" key="13">
    <source>
        <dbReference type="ARBA" id="ARBA00023134"/>
    </source>
</evidence>
<dbReference type="EC" id="2.7.1.156" evidence="14"/>
<evidence type="ECO:0000256" key="8">
    <source>
        <dbReference type="ARBA" id="ARBA00022573"/>
    </source>
</evidence>
<evidence type="ECO:0000313" key="17">
    <source>
        <dbReference type="EMBL" id="PTN01041.1"/>
    </source>
</evidence>
<protein>
    <recommendedName>
        <fullName evidence="14">Bifunctional adenosylcobalamin biosynthesis protein</fullName>
        <ecNumber evidence="14">2.7.1.156</ecNumber>
        <ecNumber evidence="14">2.7.7.62</ecNumber>
    </recommendedName>
</protein>
<dbReference type="RefSeq" id="WP_107893284.1">
    <property type="nucleotide sequence ID" value="NZ_NHSI01000038.1"/>
</dbReference>
<feature type="binding site" evidence="16">
    <location>
        <begin position="9"/>
        <end position="16"/>
    </location>
    <ligand>
        <name>GTP</name>
        <dbReference type="ChEBI" id="CHEBI:37565"/>
    </ligand>
</feature>
<evidence type="ECO:0000256" key="4">
    <source>
        <dbReference type="ARBA" id="ARBA00003889"/>
    </source>
</evidence>
<dbReference type="GO" id="GO:0005525">
    <property type="term" value="F:GTP binding"/>
    <property type="evidence" value="ECO:0007669"/>
    <property type="project" value="UniProtKB-UniRule"/>
</dbReference>
<feature type="binding site" evidence="16">
    <location>
        <position position="62"/>
    </location>
    <ligand>
        <name>GTP</name>
        <dbReference type="ChEBI" id="CHEBI:37565"/>
    </ligand>
</feature>
<dbReference type="UniPathway" id="UPA00148">
    <property type="reaction ID" value="UER00236"/>
</dbReference>
<keyword evidence="17" id="KW-0548">Nucleotidyltransferase</keyword>
<dbReference type="Gene3D" id="3.40.50.300">
    <property type="entry name" value="P-loop containing nucleotide triphosphate hydrolases"/>
    <property type="match status" value="1"/>
</dbReference>
<accession>A0A2T5BPQ6</accession>
<comment type="caution">
    <text evidence="17">The sequence shown here is derived from an EMBL/GenBank/DDBJ whole genome shotgun (WGS) entry which is preliminary data.</text>
</comment>
<dbReference type="EC" id="2.7.7.62" evidence="14"/>
<dbReference type="SUPFAM" id="SSF52540">
    <property type="entry name" value="P-loop containing nucleoside triphosphate hydrolases"/>
    <property type="match status" value="1"/>
</dbReference>
<keyword evidence="10 14" id="KW-0547">Nucleotide-binding</keyword>
<keyword evidence="18" id="KW-1185">Reference proteome</keyword>
<dbReference type="GO" id="GO:0009236">
    <property type="term" value="P:cobalamin biosynthetic process"/>
    <property type="evidence" value="ECO:0007669"/>
    <property type="project" value="UniProtKB-UniRule"/>
</dbReference>
<dbReference type="Proteomes" id="UP000243859">
    <property type="component" value="Unassembled WGS sequence"/>
</dbReference>
<gene>
    <name evidence="17" type="ORF">C8N32_11844</name>
</gene>
<organism evidence="17 18">
    <name type="scientific">Rhodovulum imhoffii</name>
    <dbReference type="NCBI Taxonomy" id="365340"/>
    <lineage>
        <taxon>Bacteria</taxon>
        <taxon>Pseudomonadati</taxon>
        <taxon>Pseudomonadota</taxon>
        <taxon>Alphaproteobacteria</taxon>
        <taxon>Rhodobacterales</taxon>
        <taxon>Paracoccaceae</taxon>
        <taxon>Rhodovulum</taxon>
    </lineage>
</organism>
<dbReference type="CDD" id="cd00544">
    <property type="entry name" value="CobU"/>
    <property type="match status" value="1"/>
</dbReference>
<comment type="similarity">
    <text evidence="7 14">Belongs to the CobU/CobP family.</text>
</comment>
<reference evidence="17 18" key="1">
    <citation type="submission" date="2018-04" db="EMBL/GenBank/DDBJ databases">
        <title>Genomic Encyclopedia of Archaeal and Bacterial Type Strains, Phase II (KMG-II): from individual species to whole genera.</title>
        <authorList>
            <person name="Goeker M."/>
        </authorList>
    </citation>
    <scope>NUCLEOTIDE SEQUENCE [LARGE SCALE GENOMIC DNA]</scope>
    <source>
        <strain evidence="17 18">DSM 18064</strain>
    </source>
</reference>
<comment type="catalytic activity">
    <reaction evidence="1 14">
        <text>adenosylcob(III)inamide + ATP = adenosylcob(III)inamide phosphate + ADP + H(+)</text>
        <dbReference type="Rhea" id="RHEA:15769"/>
        <dbReference type="ChEBI" id="CHEBI:2480"/>
        <dbReference type="ChEBI" id="CHEBI:15378"/>
        <dbReference type="ChEBI" id="CHEBI:30616"/>
        <dbReference type="ChEBI" id="CHEBI:58502"/>
        <dbReference type="ChEBI" id="CHEBI:456216"/>
        <dbReference type="EC" id="2.7.1.156"/>
    </reaction>
</comment>
<evidence type="ECO:0000256" key="2">
    <source>
        <dbReference type="ARBA" id="ARBA00000711"/>
    </source>
</evidence>
<evidence type="ECO:0000256" key="9">
    <source>
        <dbReference type="ARBA" id="ARBA00022679"/>
    </source>
</evidence>
<dbReference type="GO" id="GO:0008820">
    <property type="term" value="F:cobinamide phosphate guanylyltransferase activity"/>
    <property type="evidence" value="ECO:0007669"/>
    <property type="project" value="UniProtKB-UniRule"/>
</dbReference>
<comment type="catalytic activity">
    <reaction evidence="2 14">
        <text>adenosylcob(III)inamide phosphate + GTP + H(+) = adenosylcob(III)inamide-GDP + diphosphate</text>
        <dbReference type="Rhea" id="RHEA:22712"/>
        <dbReference type="ChEBI" id="CHEBI:15378"/>
        <dbReference type="ChEBI" id="CHEBI:33019"/>
        <dbReference type="ChEBI" id="CHEBI:37565"/>
        <dbReference type="ChEBI" id="CHEBI:58502"/>
        <dbReference type="ChEBI" id="CHEBI:60487"/>
        <dbReference type="EC" id="2.7.7.62"/>
    </reaction>
</comment>
<dbReference type="OrthoDB" id="9788370at2"/>
<evidence type="ECO:0000256" key="6">
    <source>
        <dbReference type="ARBA" id="ARBA00005159"/>
    </source>
</evidence>
<evidence type="ECO:0000256" key="10">
    <source>
        <dbReference type="ARBA" id="ARBA00022741"/>
    </source>
</evidence>
<keyword evidence="11 14" id="KW-0418">Kinase</keyword>
<dbReference type="AlphaFoldDB" id="A0A2T5BPQ6"/>
<comment type="pathway">
    <text evidence="6 14">Cofactor biosynthesis; adenosylcobalamin biosynthesis; adenosylcobalamin from cob(II)yrinate a,c-diamide: step 5/7.</text>
</comment>